<evidence type="ECO:0000256" key="1">
    <source>
        <dbReference type="ARBA" id="ARBA00022676"/>
    </source>
</evidence>
<dbReference type="InterPro" id="IPR004629">
    <property type="entry name" value="WecG_TagA_CpsF"/>
</dbReference>
<gene>
    <name evidence="3" type="ORF">GCM10010982_04810</name>
</gene>
<evidence type="ECO:0000313" key="4">
    <source>
        <dbReference type="Proteomes" id="UP000606935"/>
    </source>
</evidence>
<dbReference type="Pfam" id="PF03808">
    <property type="entry name" value="Glyco_tran_WecG"/>
    <property type="match status" value="1"/>
</dbReference>
<name>A0A918DFX6_9ALTE</name>
<sequence length="265" mass="29808">MYKPAFEKVNVGGIQTACLGRDALAKLVGDVCEKYAQAEPEKREPFVIFSNNGHAISIYNSDKEAREQMDKADLVHADGQSVVSFSRWFNKNPVPERTATTDMIHDIPNFYSPKLKHFLLGGKESSVSKAAEILAKTYANFDVVGHQHGYFTDAEEEAICAAINEAKPDVLWVGLGKPKEQIFCIRNKHRLNVPVIISCGGCYNYITGEYPRAPMWMQNAGLEWLFRMANDPRKLFVRYLLTNPHAIFCVIKHGKGKRQVTADVQ</sequence>
<dbReference type="PANTHER" id="PTHR34136:SF1">
    <property type="entry name" value="UDP-N-ACETYL-D-MANNOSAMINURONIC ACID TRANSFERASE"/>
    <property type="match status" value="1"/>
</dbReference>
<keyword evidence="2 3" id="KW-0808">Transferase</keyword>
<organism evidence="3 4">
    <name type="scientific">Bowmanella pacifica</name>
    <dbReference type="NCBI Taxonomy" id="502051"/>
    <lineage>
        <taxon>Bacteria</taxon>
        <taxon>Pseudomonadati</taxon>
        <taxon>Pseudomonadota</taxon>
        <taxon>Gammaproteobacteria</taxon>
        <taxon>Alteromonadales</taxon>
        <taxon>Alteromonadaceae</taxon>
        <taxon>Bowmanella</taxon>
    </lineage>
</organism>
<protein>
    <submittedName>
        <fullName evidence="3">UDP-hexose transferase</fullName>
    </submittedName>
</protein>
<dbReference type="CDD" id="cd06533">
    <property type="entry name" value="Glyco_transf_WecG_TagA"/>
    <property type="match status" value="1"/>
</dbReference>
<dbReference type="PANTHER" id="PTHR34136">
    <property type="match status" value="1"/>
</dbReference>
<dbReference type="GO" id="GO:0016758">
    <property type="term" value="F:hexosyltransferase activity"/>
    <property type="evidence" value="ECO:0007669"/>
    <property type="project" value="TreeGrafter"/>
</dbReference>
<dbReference type="Proteomes" id="UP000606935">
    <property type="component" value="Unassembled WGS sequence"/>
</dbReference>
<keyword evidence="1" id="KW-0328">Glycosyltransferase</keyword>
<proteinExistence type="predicted"/>
<keyword evidence="4" id="KW-1185">Reference proteome</keyword>
<evidence type="ECO:0000256" key="2">
    <source>
        <dbReference type="ARBA" id="ARBA00022679"/>
    </source>
</evidence>
<accession>A0A918DFX6</accession>
<dbReference type="AlphaFoldDB" id="A0A918DFX6"/>
<dbReference type="EMBL" id="BMLS01000001">
    <property type="protein sequence ID" value="GGO64714.1"/>
    <property type="molecule type" value="Genomic_DNA"/>
</dbReference>
<dbReference type="NCBIfam" id="TIGR00696">
    <property type="entry name" value="wecG_tagA_cpsF"/>
    <property type="match status" value="1"/>
</dbReference>
<reference evidence="3" key="1">
    <citation type="journal article" date="2014" name="Int. J. Syst. Evol. Microbiol.">
        <title>Complete genome sequence of Corynebacterium casei LMG S-19264T (=DSM 44701T), isolated from a smear-ripened cheese.</title>
        <authorList>
            <consortium name="US DOE Joint Genome Institute (JGI-PGF)"/>
            <person name="Walter F."/>
            <person name="Albersmeier A."/>
            <person name="Kalinowski J."/>
            <person name="Ruckert C."/>
        </authorList>
    </citation>
    <scope>NUCLEOTIDE SEQUENCE</scope>
    <source>
        <strain evidence="3">CGMCC 1.7086</strain>
    </source>
</reference>
<reference evidence="3" key="2">
    <citation type="submission" date="2020-09" db="EMBL/GenBank/DDBJ databases">
        <authorList>
            <person name="Sun Q."/>
            <person name="Zhou Y."/>
        </authorList>
    </citation>
    <scope>NUCLEOTIDE SEQUENCE</scope>
    <source>
        <strain evidence="3">CGMCC 1.7086</strain>
    </source>
</reference>
<evidence type="ECO:0000313" key="3">
    <source>
        <dbReference type="EMBL" id="GGO64714.1"/>
    </source>
</evidence>
<comment type="caution">
    <text evidence="3">The sequence shown here is derived from an EMBL/GenBank/DDBJ whole genome shotgun (WGS) entry which is preliminary data.</text>
</comment>
<dbReference type="RefSeq" id="WP_188689772.1">
    <property type="nucleotide sequence ID" value="NZ_BMLS01000001.1"/>
</dbReference>